<dbReference type="Pfam" id="PF00394">
    <property type="entry name" value="Cu-oxidase"/>
    <property type="match status" value="1"/>
</dbReference>
<dbReference type="PANTHER" id="PTHR11709:SF361">
    <property type="entry name" value="IRON TRANSPORT MULTICOPPER OXIDASE FET3"/>
    <property type="match status" value="1"/>
</dbReference>
<dbReference type="InterPro" id="IPR044130">
    <property type="entry name" value="CuRO_2_Fet3-like"/>
</dbReference>
<dbReference type="PROSITE" id="PS00080">
    <property type="entry name" value="MULTICOPPER_OXIDASE2"/>
    <property type="match status" value="1"/>
</dbReference>
<organism evidence="11 12">
    <name type="scientific">Basidiobolus ranarum</name>
    <dbReference type="NCBI Taxonomy" id="34480"/>
    <lineage>
        <taxon>Eukaryota</taxon>
        <taxon>Fungi</taxon>
        <taxon>Fungi incertae sedis</taxon>
        <taxon>Zoopagomycota</taxon>
        <taxon>Entomophthoromycotina</taxon>
        <taxon>Basidiobolomycetes</taxon>
        <taxon>Basidiobolales</taxon>
        <taxon>Basidiobolaceae</taxon>
        <taxon>Basidiobolus</taxon>
    </lineage>
</organism>
<dbReference type="Pfam" id="PF07732">
    <property type="entry name" value="Cu-oxidase_3"/>
    <property type="match status" value="1"/>
</dbReference>
<sequence>MSHKYFWKLLLSATALASSIQAADVVYNWKITYVNSIDPTGGHPRRVIGVNGQFPVPPLEATMGDNLIVNVNGTNHFDGAAMFHQCPIPPGGNFTYNIPVQQSGTYWIHGHYLGQYVDGLRAPLILHAKKEVYTYDAEYIVALYDWYYEEHSVLMSQYLSIYNPTGVEPVPDAGVINGSQNATFAFVPGKVYRLRIINMSAFSMFNFRIDGHDLEIIEADGVDVVSQTIKVLPITAAQRYSVLVRTKNSTANNFIMHADIDVSMFAATNPNLNPNINATITYSANAPLYTLPPNTTQSDTEFDDTTMVPIVAAASAPPDNRIVLNVFFNVMDNGMNRALFNNVTYIAPEVPSLFTAVSMGALSDDPRVYGKYSNPIVIEHNQMIELVINNWDGDEHPFHLHGHQFQVMGRSAAGAGAYDYTTNPVKEQTNPVRRDTVQVPGGGYVVFRFRDDNPGIWPFHCHIEWHFEAGLTATFIEAPQQIQESIKIPQQSFDICSTQGIKTNGNAVGKQGLDLSGYIAGPNPLPGTFTAKGKWAMAGCILSAIVGICTLIWFSKDQPSVVSDSTEDEKKMSASQEITL</sequence>
<dbReference type="InterPro" id="IPR033138">
    <property type="entry name" value="Cu_oxidase_CS"/>
</dbReference>
<keyword evidence="6" id="KW-0812">Transmembrane</keyword>
<keyword evidence="6" id="KW-1133">Transmembrane helix</keyword>
<dbReference type="InterPro" id="IPR002355">
    <property type="entry name" value="Cu_oxidase_Cu_BS"/>
</dbReference>
<feature type="chain" id="PRO_5046073429" evidence="7">
    <location>
        <begin position="23"/>
        <end position="580"/>
    </location>
</feature>
<dbReference type="PANTHER" id="PTHR11709">
    <property type="entry name" value="MULTI-COPPER OXIDASE"/>
    <property type="match status" value="1"/>
</dbReference>
<evidence type="ECO:0000259" key="9">
    <source>
        <dbReference type="Pfam" id="PF07731"/>
    </source>
</evidence>
<dbReference type="CDD" id="cd13899">
    <property type="entry name" value="CuRO_3_Fet3p"/>
    <property type="match status" value="1"/>
</dbReference>
<evidence type="ECO:0000256" key="2">
    <source>
        <dbReference type="ARBA" id="ARBA00022723"/>
    </source>
</evidence>
<feature type="domain" description="Plastocyanin-like" evidence="9">
    <location>
        <begin position="346"/>
        <end position="480"/>
    </location>
</feature>
<dbReference type="EMBL" id="JASJQH010007124">
    <property type="protein sequence ID" value="KAK9717745.1"/>
    <property type="molecule type" value="Genomic_DNA"/>
</dbReference>
<evidence type="ECO:0000256" key="7">
    <source>
        <dbReference type="SAM" id="SignalP"/>
    </source>
</evidence>
<keyword evidence="12" id="KW-1185">Reference proteome</keyword>
<keyword evidence="3 7" id="KW-0732">Signal</keyword>
<feature type="domain" description="Plastocyanin-like" evidence="10">
    <location>
        <begin position="37"/>
        <end position="130"/>
    </location>
</feature>
<feature type="signal peptide" evidence="7">
    <location>
        <begin position="1"/>
        <end position="22"/>
    </location>
</feature>
<dbReference type="InterPro" id="IPR008972">
    <property type="entry name" value="Cupredoxin"/>
</dbReference>
<dbReference type="Pfam" id="PF07731">
    <property type="entry name" value="Cu-oxidase_2"/>
    <property type="match status" value="1"/>
</dbReference>
<feature type="domain" description="Plastocyanin-like" evidence="8">
    <location>
        <begin position="138"/>
        <end position="283"/>
    </location>
</feature>
<comment type="caution">
    <text evidence="11">The sequence shown here is derived from an EMBL/GenBank/DDBJ whole genome shotgun (WGS) entry which is preliminary data.</text>
</comment>
<dbReference type="PROSITE" id="PS00079">
    <property type="entry name" value="MULTICOPPER_OXIDASE1"/>
    <property type="match status" value="1"/>
</dbReference>
<dbReference type="InterPro" id="IPR011707">
    <property type="entry name" value="Cu-oxidase-like_N"/>
</dbReference>
<keyword evidence="2" id="KW-0479">Metal-binding</keyword>
<evidence type="ECO:0000259" key="10">
    <source>
        <dbReference type="Pfam" id="PF07732"/>
    </source>
</evidence>
<dbReference type="InterPro" id="IPR011706">
    <property type="entry name" value="Cu-oxidase_C"/>
</dbReference>
<dbReference type="InterPro" id="IPR045087">
    <property type="entry name" value="Cu-oxidase_fam"/>
</dbReference>
<feature type="transmembrane region" description="Helical" evidence="6">
    <location>
        <begin position="535"/>
        <end position="554"/>
    </location>
</feature>
<dbReference type="Proteomes" id="UP001479436">
    <property type="component" value="Unassembled WGS sequence"/>
</dbReference>
<protein>
    <submittedName>
        <fullName evidence="11">Ferroxidase fet3</fullName>
    </submittedName>
</protein>
<evidence type="ECO:0000256" key="6">
    <source>
        <dbReference type="SAM" id="Phobius"/>
    </source>
</evidence>
<dbReference type="SUPFAM" id="SSF49503">
    <property type="entry name" value="Cupredoxins"/>
    <property type="match status" value="3"/>
</dbReference>
<evidence type="ECO:0000256" key="3">
    <source>
        <dbReference type="ARBA" id="ARBA00022729"/>
    </source>
</evidence>
<evidence type="ECO:0000256" key="5">
    <source>
        <dbReference type="ARBA" id="ARBA00023008"/>
    </source>
</evidence>
<accession>A0ABR2W2D2</accession>
<keyword evidence="5" id="KW-0186">Copper</keyword>
<dbReference type="CDD" id="cd13877">
    <property type="entry name" value="CuRO_2_Fet3p_like"/>
    <property type="match status" value="1"/>
</dbReference>
<evidence type="ECO:0000256" key="1">
    <source>
        <dbReference type="ARBA" id="ARBA00010609"/>
    </source>
</evidence>
<gene>
    <name evidence="11" type="primary">FET3_2</name>
    <name evidence="11" type="ORF">K7432_005945</name>
</gene>
<keyword evidence="4" id="KW-0560">Oxidoreductase</keyword>
<evidence type="ECO:0000256" key="4">
    <source>
        <dbReference type="ARBA" id="ARBA00023002"/>
    </source>
</evidence>
<keyword evidence="6" id="KW-0472">Membrane</keyword>
<name>A0ABR2W2D2_9FUNG</name>
<dbReference type="InterPro" id="IPR001117">
    <property type="entry name" value="Cu-oxidase_2nd"/>
</dbReference>
<evidence type="ECO:0000313" key="11">
    <source>
        <dbReference type="EMBL" id="KAK9717745.1"/>
    </source>
</evidence>
<comment type="similarity">
    <text evidence="1">Belongs to the multicopper oxidase family.</text>
</comment>
<reference evidence="11 12" key="1">
    <citation type="submission" date="2023-04" db="EMBL/GenBank/DDBJ databases">
        <title>Genome of Basidiobolus ranarum AG-B5.</title>
        <authorList>
            <person name="Stajich J.E."/>
            <person name="Carter-House D."/>
            <person name="Gryganskyi A."/>
        </authorList>
    </citation>
    <scope>NUCLEOTIDE SEQUENCE [LARGE SCALE GENOMIC DNA]</scope>
    <source>
        <strain evidence="11 12">AG-B5</strain>
    </source>
</reference>
<proteinExistence type="inferred from homology"/>
<evidence type="ECO:0000259" key="8">
    <source>
        <dbReference type="Pfam" id="PF00394"/>
    </source>
</evidence>
<dbReference type="Gene3D" id="2.60.40.420">
    <property type="entry name" value="Cupredoxins - blue copper proteins"/>
    <property type="match status" value="4"/>
</dbReference>
<evidence type="ECO:0000313" key="12">
    <source>
        <dbReference type="Proteomes" id="UP001479436"/>
    </source>
</evidence>